<evidence type="ECO:0000259" key="4">
    <source>
        <dbReference type="PROSITE" id="PS01124"/>
    </source>
</evidence>
<dbReference type="PROSITE" id="PS01124">
    <property type="entry name" value="HTH_ARAC_FAMILY_2"/>
    <property type="match status" value="1"/>
</dbReference>
<dbReference type="KEGG" id="abas:ACPOL_3439"/>
<evidence type="ECO:0000313" key="6">
    <source>
        <dbReference type="Proteomes" id="UP000253606"/>
    </source>
</evidence>
<dbReference type="AlphaFoldDB" id="A0A2Z5G2G8"/>
<gene>
    <name evidence="5" type="ORF">ACPOL_3439</name>
</gene>
<dbReference type="Pfam" id="PF12833">
    <property type="entry name" value="HTH_18"/>
    <property type="match status" value="1"/>
</dbReference>
<evidence type="ECO:0000256" key="2">
    <source>
        <dbReference type="ARBA" id="ARBA00023125"/>
    </source>
</evidence>
<dbReference type="PROSITE" id="PS00041">
    <property type="entry name" value="HTH_ARAC_FAMILY_1"/>
    <property type="match status" value="1"/>
</dbReference>
<sequence length="63" mass="6933">MIERRVARAKDLIATSHLPLAEIAMQSGFSDQGALNRSFKRIIGLPPGKWRGETTRGRRGLGS</sequence>
<dbReference type="GO" id="GO:0003700">
    <property type="term" value="F:DNA-binding transcription factor activity"/>
    <property type="evidence" value="ECO:0007669"/>
    <property type="project" value="InterPro"/>
</dbReference>
<evidence type="ECO:0000313" key="5">
    <source>
        <dbReference type="EMBL" id="AXC12726.1"/>
    </source>
</evidence>
<dbReference type="InterPro" id="IPR050204">
    <property type="entry name" value="AraC_XylS_family_regulators"/>
</dbReference>
<reference evidence="5 6" key="1">
    <citation type="journal article" date="2018" name="Front. Microbiol.">
        <title>Hydrolytic Capabilities as a Key to Environmental Success: Chitinolytic and Cellulolytic Acidobacteria From Acidic Sub-arctic Soils and Boreal Peatlands.</title>
        <authorList>
            <person name="Belova S.E."/>
            <person name="Ravin N.V."/>
            <person name="Pankratov T.A."/>
            <person name="Rakitin A.L."/>
            <person name="Ivanova A.A."/>
            <person name="Beletsky A.V."/>
            <person name="Mardanov A.V."/>
            <person name="Sinninghe Damste J.S."/>
            <person name="Dedysh S.N."/>
        </authorList>
    </citation>
    <scope>NUCLEOTIDE SEQUENCE [LARGE SCALE GENOMIC DNA]</scope>
    <source>
        <strain evidence="5 6">SBC82</strain>
    </source>
</reference>
<dbReference type="EMBL" id="CP030840">
    <property type="protein sequence ID" value="AXC12726.1"/>
    <property type="molecule type" value="Genomic_DNA"/>
</dbReference>
<dbReference type="Proteomes" id="UP000253606">
    <property type="component" value="Chromosome"/>
</dbReference>
<dbReference type="Gene3D" id="1.10.10.60">
    <property type="entry name" value="Homeodomain-like"/>
    <property type="match status" value="1"/>
</dbReference>
<feature type="domain" description="HTH araC/xylS-type" evidence="4">
    <location>
        <begin position="1"/>
        <end position="53"/>
    </location>
</feature>
<name>A0A2Z5G2G8_9BACT</name>
<proteinExistence type="predicted"/>
<accession>A0A2Z5G2G8</accession>
<dbReference type="GO" id="GO:0043565">
    <property type="term" value="F:sequence-specific DNA binding"/>
    <property type="evidence" value="ECO:0007669"/>
    <property type="project" value="InterPro"/>
</dbReference>
<dbReference type="InterPro" id="IPR018062">
    <property type="entry name" value="HTH_AraC-typ_CS"/>
</dbReference>
<dbReference type="InterPro" id="IPR009057">
    <property type="entry name" value="Homeodomain-like_sf"/>
</dbReference>
<organism evidence="5 6">
    <name type="scientific">Acidisarcina polymorpha</name>
    <dbReference type="NCBI Taxonomy" id="2211140"/>
    <lineage>
        <taxon>Bacteria</taxon>
        <taxon>Pseudomonadati</taxon>
        <taxon>Acidobacteriota</taxon>
        <taxon>Terriglobia</taxon>
        <taxon>Terriglobales</taxon>
        <taxon>Acidobacteriaceae</taxon>
        <taxon>Acidisarcina</taxon>
    </lineage>
</organism>
<evidence type="ECO:0000256" key="3">
    <source>
        <dbReference type="ARBA" id="ARBA00023163"/>
    </source>
</evidence>
<dbReference type="PANTHER" id="PTHR46796">
    <property type="entry name" value="HTH-TYPE TRANSCRIPTIONAL ACTIVATOR RHAS-RELATED"/>
    <property type="match status" value="1"/>
</dbReference>
<keyword evidence="3" id="KW-0804">Transcription</keyword>
<dbReference type="InterPro" id="IPR018060">
    <property type="entry name" value="HTH_AraC"/>
</dbReference>
<dbReference type="SMART" id="SM00342">
    <property type="entry name" value="HTH_ARAC"/>
    <property type="match status" value="1"/>
</dbReference>
<keyword evidence="2" id="KW-0238">DNA-binding</keyword>
<protein>
    <recommendedName>
        <fullName evidence="4">HTH araC/xylS-type domain-containing protein</fullName>
    </recommendedName>
</protein>
<keyword evidence="6" id="KW-1185">Reference proteome</keyword>
<keyword evidence="1" id="KW-0805">Transcription regulation</keyword>
<dbReference type="SUPFAM" id="SSF46689">
    <property type="entry name" value="Homeodomain-like"/>
    <property type="match status" value="1"/>
</dbReference>
<dbReference type="PANTHER" id="PTHR46796:SF6">
    <property type="entry name" value="ARAC SUBFAMILY"/>
    <property type="match status" value="1"/>
</dbReference>
<evidence type="ECO:0000256" key="1">
    <source>
        <dbReference type="ARBA" id="ARBA00023015"/>
    </source>
</evidence>